<accession>A0A1S8SZY3</accession>
<dbReference type="Proteomes" id="UP000190890">
    <property type="component" value="Unassembled WGS sequence"/>
</dbReference>
<dbReference type="EMBL" id="LZZM01000234">
    <property type="protein sequence ID" value="OOM71038.1"/>
    <property type="molecule type" value="Genomic_DNA"/>
</dbReference>
<proteinExistence type="predicted"/>
<evidence type="ECO:0000313" key="1">
    <source>
        <dbReference type="EMBL" id="OOM71038.1"/>
    </source>
</evidence>
<organism evidence="1 2">
    <name type="scientific">Clostridium puniceum</name>
    <dbReference type="NCBI Taxonomy" id="29367"/>
    <lineage>
        <taxon>Bacteria</taxon>
        <taxon>Bacillati</taxon>
        <taxon>Bacillota</taxon>
        <taxon>Clostridia</taxon>
        <taxon>Eubacteriales</taxon>
        <taxon>Clostridiaceae</taxon>
        <taxon>Clostridium</taxon>
    </lineage>
</organism>
<gene>
    <name evidence="1" type="ORF">CLPUN_50300</name>
</gene>
<evidence type="ECO:0000313" key="2">
    <source>
        <dbReference type="Proteomes" id="UP000190890"/>
    </source>
</evidence>
<name>A0A1S8SZY3_9CLOT</name>
<keyword evidence="2" id="KW-1185">Reference proteome</keyword>
<protein>
    <submittedName>
        <fullName evidence="1">Uncharacterized protein</fullName>
    </submittedName>
</protein>
<dbReference type="AlphaFoldDB" id="A0A1S8SZY3"/>
<comment type="caution">
    <text evidence="1">The sequence shown here is derived from an EMBL/GenBank/DDBJ whole genome shotgun (WGS) entry which is preliminary data.</text>
</comment>
<sequence>MYIILLSFLRVSGTIENAFEISYVPKPPIVSVTQVGSSPNNSLYSDALKCLISLNFIYCSLRQGP</sequence>
<reference evidence="1 2" key="1">
    <citation type="submission" date="2016-05" db="EMBL/GenBank/DDBJ databases">
        <title>Microbial solvent formation.</title>
        <authorList>
            <person name="Poehlein A."/>
            <person name="Montoya Solano J.D."/>
            <person name="Flitsch S."/>
            <person name="Krabben P."/>
            <person name="Duerre P."/>
            <person name="Daniel R."/>
        </authorList>
    </citation>
    <scope>NUCLEOTIDE SEQUENCE [LARGE SCALE GENOMIC DNA]</scope>
    <source>
        <strain evidence="1 2">DSM 2619</strain>
    </source>
</reference>